<keyword evidence="1" id="KW-1133">Transmembrane helix</keyword>
<protein>
    <recommendedName>
        <fullName evidence="4">FtsX extracellular domain-containing protein</fullName>
    </recommendedName>
</protein>
<dbReference type="Gene3D" id="3.30.70.3040">
    <property type="match status" value="1"/>
</dbReference>
<reference evidence="3" key="1">
    <citation type="journal article" date="2017" name="Med. Chem. Commun.">
        <title>Nonomuraea sp. ATCC 55076 harbours the largest actinomycete chromosome to date and the kistamicin biosynthetic gene cluster.</title>
        <authorList>
            <person name="Nazari B."/>
            <person name="Forneris C.C."/>
            <person name="Gibson M.I."/>
            <person name="Moon K."/>
            <person name="Schramma K.R."/>
            <person name="Seyedsayamdost M.R."/>
        </authorList>
    </citation>
    <scope>NUCLEOTIDE SEQUENCE [LARGE SCALE GENOMIC DNA]</scope>
    <source>
        <strain evidence="3">ATCC 55076</strain>
    </source>
</reference>
<dbReference type="EMBL" id="CP017717">
    <property type="protein sequence ID" value="AQZ66616.1"/>
    <property type="molecule type" value="Genomic_DNA"/>
</dbReference>
<dbReference type="RefSeq" id="WP_080042893.1">
    <property type="nucleotide sequence ID" value="NZ_CP017717.1"/>
</dbReference>
<evidence type="ECO:0000313" key="3">
    <source>
        <dbReference type="Proteomes" id="UP000190797"/>
    </source>
</evidence>
<name>A0A1V0A8T5_9ACTN</name>
<evidence type="ECO:0000256" key="1">
    <source>
        <dbReference type="SAM" id="Phobius"/>
    </source>
</evidence>
<evidence type="ECO:0000313" key="2">
    <source>
        <dbReference type="EMBL" id="AQZ66616.1"/>
    </source>
</evidence>
<dbReference type="Proteomes" id="UP000190797">
    <property type="component" value="Chromosome"/>
</dbReference>
<gene>
    <name evidence="2" type="ORF">BKM31_38835</name>
</gene>
<dbReference type="AlphaFoldDB" id="A0A1V0A8T5"/>
<keyword evidence="3" id="KW-1185">Reference proteome</keyword>
<dbReference type="KEGG" id="noa:BKM31_38835"/>
<sequence>MSYDEVSFGSDRQPRWSTRAAARRWPLVILAGVAAALAGGGYLLGRPPEPSPPPDAPFPQADGVQITLCPDSGESCEPGTPEQAVAEARKVPELTSVTLVTGDEARRRLYDAIVTREPQSPEEARYRSLAYPPHLRAGLRGPADLEAVQRRLAGRPGIGRIFLTWPDFWAGKAQVAVALCAPRLASSGTCGTSYATRAQRDAVFALLREQDGVEEVFLEDRPFALRLARHRQPHLRFTLGQFSETLYARLDDPAKARAIAQAVVRQPGVAWARLVK</sequence>
<organism evidence="2 3">
    <name type="scientific">[Actinomadura] parvosata subsp. kistnae</name>
    <dbReference type="NCBI Taxonomy" id="1909395"/>
    <lineage>
        <taxon>Bacteria</taxon>
        <taxon>Bacillati</taxon>
        <taxon>Actinomycetota</taxon>
        <taxon>Actinomycetes</taxon>
        <taxon>Streptosporangiales</taxon>
        <taxon>Streptosporangiaceae</taxon>
        <taxon>Nonomuraea</taxon>
    </lineage>
</organism>
<accession>A0A1V0A8T5</accession>
<dbReference type="STRING" id="1909395.BKM31_38835"/>
<evidence type="ECO:0008006" key="4">
    <source>
        <dbReference type="Google" id="ProtNLM"/>
    </source>
</evidence>
<proteinExistence type="predicted"/>
<keyword evidence="1" id="KW-0812">Transmembrane</keyword>
<keyword evidence="1" id="KW-0472">Membrane</keyword>
<feature type="transmembrane region" description="Helical" evidence="1">
    <location>
        <begin position="25"/>
        <end position="44"/>
    </location>
</feature>